<comment type="subcellular location">
    <subcellularLocation>
        <location evidence="1">Membrane</location>
        <topology evidence="1">Multi-pass membrane protein</topology>
    </subcellularLocation>
</comment>
<dbReference type="Gene3D" id="1.25.40.20">
    <property type="entry name" value="Ankyrin repeat-containing domain"/>
    <property type="match status" value="2"/>
</dbReference>
<accession>A0A2R6RR15</accession>
<reference evidence="11" key="2">
    <citation type="journal article" date="2018" name="BMC Genomics">
        <title>A manually annotated Actinidia chinensis var. chinensis (kiwifruit) genome highlights the challenges associated with draft genomes and gene prediction in plants.</title>
        <authorList>
            <person name="Pilkington S.M."/>
            <person name="Crowhurst R."/>
            <person name="Hilario E."/>
            <person name="Nardozza S."/>
            <person name="Fraser L."/>
            <person name="Peng Y."/>
            <person name="Gunaseelan K."/>
            <person name="Simpson R."/>
            <person name="Tahir J."/>
            <person name="Deroles S.C."/>
            <person name="Templeton K."/>
            <person name="Luo Z."/>
            <person name="Davy M."/>
            <person name="Cheng C."/>
            <person name="McNeilage M."/>
            <person name="Scaglione D."/>
            <person name="Liu Y."/>
            <person name="Zhang Q."/>
            <person name="Datson P."/>
            <person name="De Silva N."/>
            <person name="Gardiner S.E."/>
            <person name="Bassett H."/>
            <person name="Chagne D."/>
            <person name="McCallum J."/>
            <person name="Dzierzon H."/>
            <person name="Deng C."/>
            <person name="Wang Y.Y."/>
            <person name="Barron L."/>
            <person name="Manako K."/>
            <person name="Bowen J."/>
            <person name="Foster T.M."/>
            <person name="Erridge Z.A."/>
            <person name="Tiffin H."/>
            <person name="Waite C.N."/>
            <person name="Davies K.M."/>
            <person name="Grierson E.P."/>
            <person name="Laing W.A."/>
            <person name="Kirk R."/>
            <person name="Chen X."/>
            <person name="Wood M."/>
            <person name="Montefiori M."/>
            <person name="Brummell D.A."/>
            <person name="Schwinn K.E."/>
            <person name="Catanach A."/>
            <person name="Fullerton C."/>
            <person name="Li D."/>
            <person name="Meiyalaghan S."/>
            <person name="Nieuwenhuizen N."/>
            <person name="Read N."/>
            <person name="Prakash R."/>
            <person name="Hunter D."/>
            <person name="Zhang H."/>
            <person name="McKenzie M."/>
            <person name="Knabel M."/>
            <person name="Harris A."/>
            <person name="Allan A.C."/>
            <person name="Gleave A."/>
            <person name="Chen A."/>
            <person name="Janssen B.J."/>
            <person name="Plunkett B."/>
            <person name="Ampomah-Dwamena C."/>
            <person name="Voogd C."/>
            <person name="Leif D."/>
            <person name="Lafferty D."/>
            <person name="Souleyre E.J.F."/>
            <person name="Varkonyi-Gasic E."/>
            <person name="Gambi F."/>
            <person name="Hanley J."/>
            <person name="Yao J.L."/>
            <person name="Cheung J."/>
            <person name="David K.M."/>
            <person name="Warren B."/>
            <person name="Marsh K."/>
            <person name="Snowden K.C."/>
            <person name="Lin-Wang K."/>
            <person name="Brian L."/>
            <person name="Martinez-Sanchez M."/>
            <person name="Wang M."/>
            <person name="Ileperuma N."/>
            <person name="Macnee N."/>
            <person name="Campin R."/>
            <person name="McAtee P."/>
            <person name="Drummond R.S.M."/>
            <person name="Espley R.V."/>
            <person name="Ireland H.S."/>
            <person name="Wu R."/>
            <person name="Atkinson R.G."/>
            <person name="Karunairetnam S."/>
            <person name="Bulley S."/>
            <person name="Chunkath S."/>
            <person name="Hanley Z."/>
            <person name="Storey R."/>
            <person name="Thrimawithana A.H."/>
            <person name="Thomson S."/>
            <person name="David C."/>
            <person name="Testolin R."/>
            <person name="Huang H."/>
            <person name="Hellens R.P."/>
            <person name="Schaffer R.J."/>
        </authorList>
    </citation>
    <scope>NUCLEOTIDE SEQUENCE [LARGE SCALE GENOMIC DNA]</scope>
    <source>
        <strain evidence="11">cv. Red5</strain>
    </source>
</reference>
<comment type="caution">
    <text evidence="10">The sequence shown here is derived from an EMBL/GenBank/DDBJ whole genome shotgun (WGS) entry which is preliminary data.</text>
</comment>
<dbReference type="InterPro" id="IPR026961">
    <property type="entry name" value="PGG_dom"/>
</dbReference>
<dbReference type="EMBL" id="NKQK01000003">
    <property type="protein sequence ID" value="PSS32455.1"/>
    <property type="molecule type" value="Genomic_DNA"/>
</dbReference>
<sequence>MGEMPYLQFAEWYFSTGHLEHLEDLDLAGAALDCSDANKDGFTPLHLACWEGHLEAVKRLIKANKTNFFFVKDKYGQTPLHIAAMKGRVEVVKMLVESCHGLVKEVSATGETCLHTAVVYNKGKVIQYLTKWLGERTDDNGYIDLINRKDRSGNTVLHLATSRKQLQIIKLLLAGNQSINQLVEVNAKNSGGFTPLDILDVLPYSGKIDMEIDKVLRRAGALRARDLTNQGIINNHYGNYDCTRNCYNPSYISAMKSIIKMARQDAYNGALLMISTLLATITYQAGFSCLGSAISLNSRGYNPNRGVQVKKHDSSLTHLFILFNSTGFISSVGIILFLLHEFPLKPWPQITVFTMFCAYMCLIMAVSLNEALALLLLTVPFLLSALYGLGCRKSCVRIDRKTYENWPRRTCVEQTDVDFHAKGFTGTFEV</sequence>
<evidence type="ECO:0000256" key="7">
    <source>
        <dbReference type="PROSITE-ProRule" id="PRU00023"/>
    </source>
</evidence>
<dbReference type="PANTHER" id="PTHR24186:SF38">
    <property type="entry name" value="ANKYRIN REPEAT FAMILY PROTEIN"/>
    <property type="match status" value="1"/>
</dbReference>
<gene>
    <name evidence="10" type="ORF">CEY00_Acc02754</name>
</gene>
<dbReference type="Proteomes" id="UP000241394">
    <property type="component" value="Chromosome LG3"/>
</dbReference>
<evidence type="ECO:0000313" key="11">
    <source>
        <dbReference type="Proteomes" id="UP000241394"/>
    </source>
</evidence>
<dbReference type="PANTHER" id="PTHR24186">
    <property type="entry name" value="PROTEIN PHOSPHATASE 1 REGULATORY SUBUNIT"/>
    <property type="match status" value="1"/>
</dbReference>
<dbReference type="AlphaFoldDB" id="A0A2R6RR15"/>
<evidence type="ECO:0000256" key="2">
    <source>
        <dbReference type="ARBA" id="ARBA00022692"/>
    </source>
</evidence>
<dbReference type="OrthoDB" id="1517760at2759"/>
<keyword evidence="6 8" id="KW-0472">Membrane</keyword>
<proteinExistence type="predicted"/>
<name>A0A2R6RR15_ACTCC</name>
<evidence type="ECO:0000256" key="5">
    <source>
        <dbReference type="ARBA" id="ARBA00023043"/>
    </source>
</evidence>
<dbReference type="Gramene" id="PSS32455">
    <property type="protein sequence ID" value="PSS32455"/>
    <property type="gene ID" value="CEY00_Acc02754"/>
</dbReference>
<keyword evidence="3" id="KW-0677">Repeat</keyword>
<dbReference type="SMART" id="SM00248">
    <property type="entry name" value="ANK"/>
    <property type="match status" value="4"/>
</dbReference>
<feature type="transmembrane region" description="Helical" evidence="8">
    <location>
        <begin position="316"/>
        <end position="339"/>
    </location>
</feature>
<evidence type="ECO:0000256" key="3">
    <source>
        <dbReference type="ARBA" id="ARBA00022737"/>
    </source>
</evidence>
<organism evidence="10 11">
    <name type="scientific">Actinidia chinensis var. chinensis</name>
    <name type="common">Chinese soft-hair kiwi</name>
    <dbReference type="NCBI Taxonomy" id="1590841"/>
    <lineage>
        <taxon>Eukaryota</taxon>
        <taxon>Viridiplantae</taxon>
        <taxon>Streptophyta</taxon>
        <taxon>Embryophyta</taxon>
        <taxon>Tracheophyta</taxon>
        <taxon>Spermatophyta</taxon>
        <taxon>Magnoliopsida</taxon>
        <taxon>eudicotyledons</taxon>
        <taxon>Gunneridae</taxon>
        <taxon>Pentapetalae</taxon>
        <taxon>asterids</taxon>
        <taxon>Ericales</taxon>
        <taxon>Actinidiaceae</taxon>
        <taxon>Actinidia</taxon>
    </lineage>
</organism>
<feature type="repeat" description="ANK" evidence="7">
    <location>
        <begin position="40"/>
        <end position="64"/>
    </location>
</feature>
<dbReference type="InterPro" id="IPR036770">
    <property type="entry name" value="Ankyrin_rpt-contain_sf"/>
</dbReference>
<dbReference type="Pfam" id="PF13962">
    <property type="entry name" value="PGG"/>
    <property type="match status" value="1"/>
</dbReference>
<reference evidence="10 11" key="1">
    <citation type="submission" date="2017-07" db="EMBL/GenBank/DDBJ databases">
        <title>An improved, manually edited Actinidia chinensis var. chinensis (kiwifruit) genome highlights the challenges associated with draft genomes and gene prediction in plants.</title>
        <authorList>
            <person name="Pilkington S."/>
            <person name="Crowhurst R."/>
            <person name="Hilario E."/>
            <person name="Nardozza S."/>
            <person name="Fraser L."/>
            <person name="Peng Y."/>
            <person name="Gunaseelan K."/>
            <person name="Simpson R."/>
            <person name="Tahir J."/>
            <person name="Deroles S."/>
            <person name="Templeton K."/>
            <person name="Luo Z."/>
            <person name="Davy M."/>
            <person name="Cheng C."/>
            <person name="Mcneilage M."/>
            <person name="Scaglione D."/>
            <person name="Liu Y."/>
            <person name="Zhang Q."/>
            <person name="Datson P."/>
            <person name="De Silva N."/>
            <person name="Gardiner S."/>
            <person name="Bassett H."/>
            <person name="Chagne D."/>
            <person name="Mccallum J."/>
            <person name="Dzierzon H."/>
            <person name="Deng C."/>
            <person name="Wang Y.-Y."/>
            <person name="Barron N."/>
            <person name="Manako K."/>
            <person name="Bowen J."/>
            <person name="Foster T."/>
            <person name="Erridge Z."/>
            <person name="Tiffin H."/>
            <person name="Waite C."/>
            <person name="Davies K."/>
            <person name="Grierson E."/>
            <person name="Laing W."/>
            <person name="Kirk R."/>
            <person name="Chen X."/>
            <person name="Wood M."/>
            <person name="Montefiori M."/>
            <person name="Brummell D."/>
            <person name="Schwinn K."/>
            <person name="Catanach A."/>
            <person name="Fullerton C."/>
            <person name="Li D."/>
            <person name="Meiyalaghan S."/>
            <person name="Nieuwenhuizen N."/>
            <person name="Read N."/>
            <person name="Prakash R."/>
            <person name="Hunter D."/>
            <person name="Zhang H."/>
            <person name="Mckenzie M."/>
            <person name="Knabel M."/>
            <person name="Harris A."/>
            <person name="Allan A."/>
            <person name="Chen A."/>
            <person name="Janssen B."/>
            <person name="Plunkett B."/>
            <person name="Dwamena C."/>
            <person name="Voogd C."/>
            <person name="Leif D."/>
            <person name="Lafferty D."/>
            <person name="Souleyre E."/>
            <person name="Varkonyi-Gasic E."/>
            <person name="Gambi F."/>
            <person name="Hanley J."/>
            <person name="Yao J.-L."/>
            <person name="Cheung J."/>
            <person name="David K."/>
            <person name="Warren B."/>
            <person name="Marsh K."/>
            <person name="Snowden K."/>
            <person name="Lin-Wang K."/>
            <person name="Brian L."/>
            <person name="Martinez-Sanchez M."/>
            <person name="Wang M."/>
            <person name="Ileperuma N."/>
            <person name="Macnee N."/>
            <person name="Campin R."/>
            <person name="Mcatee P."/>
            <person name="Drummond R."/>
            <person name="Espley R."/>
            <person name="Ireland H."/>
            <person name="Wu R."/>
            <person name="Atkinson R."/>
            <person name="Karunairetnam S."/>
            <person name="Bulley S."/>
            <person name="Chunkath S."/>
            <person name="Hanley Z."/>
            <person name="Storey R."/>
            <person name="Thrimawithana A."/>
            <person name="Thomson S."/>
            <person name="David C."/>
            <person name="Testolin R."/>
        </authorList>
    </citation>
    <scope>NUCLEOTIDE SEQUENCE [LARGE SCALE GENOMIC DNA]</scope>
    <source>
        <strain evidence="11">cv. Red5</strain>
        <tissue evidence="10">Young leaf</tissue>
    </source>
</reference>
<dbReference type="STRING" id="1590841.A0A2R6RR15"/>
<dbReference type="PRINTS" id="PR01415">
    <property type="entry name" value="ANKYRIN"/>
</dbReference>
<feature type="transmembrane region" description="Helical" evidence="8">
    <location>
        <begin position="270"/>
        <end position="296"/>
    </location>
</feature>
<keyword evidence="11" id="KW-1185">Reference proteome</keyword>
<feature type="repeat" description="ANK" evidence="7">
    <location>
        <begin position="75"/>
        <end position="97"/>
    </location>
</feature>
<dbReference type="GO" id="GO:0005886">
    <property type="term" value="C:plasma membrane"/>
    <property type="evidence" value="ECO:0007669"/>
    <property type="project" value="TreeGrafter"/>
</dbReference>
<dbReference type="PROSITE" id="PS50297">
    <property type="entry name" value="ANK_REP_REGION"/>
    <property type="match status" value="3"/>
</dbReference>
<evidence type="ECO:0000256" key="1">
    <source>
        <dbReference type="ARBA" id="ARBA00004141"/>
    </source>
</evidence>
<feature type="domain" description="PGG" evidence="9">
    <location>
        <begin position="268"/>
        <end position="365"/>
    </location>
</feature>
<protein>
    <submittedName>
        <fullName evidence="10">Ankyrin repeat-containing protein</fullName>
    </submittedName>
</protein>
<dbReference type="Pfam" id="PF12796">
    <property type="entry name" value="Ank_2"/>
    <property type="match status" value="2"/>
</dbReference>
<dbReference type="InterPro" id="IPR002110">
    <property type="entry name" value="Ankyrin_rpt"/>
</dbReference>
<feature type="transmembrane region" description="Helical" evidence="8">
    <location>
        <begin position="346"/>
        <end position="366"/>
    </location>
</feature>
<feature type="transmembrane region" description="Helical" evidence="8">
    <location>
        <begin position="372"/>
        <end position="391"/>
    </location>
</feature>
<evidence type="ECO:0000256" key="6">
    <source>
        <dbReference type="ARBA" id="ARBA00023136"/>
    </source>
</evidence>
<dbReference type="PROSITE" id="PS50088">
    <property type="entry name" value="ANK_REPEAT"/>
    <property type="match status" value="3"/>
</dbReference>
<dbReference type="SUPFAM" id="SSF48403">
    <property type="entry name" value="Ankyrin repeat"/>
    <property type="match status" value="1"/>
</dbReference>
<evidence type="ECO:0000259" key="9">
    <source>
        <dbReference type="Pfam" id="PF13962"/>
    </source>
</evidence>
<keyword evidence="5 7" id="KW-0040">ANK repeat</keyword>
<evidence type="ECO:0000256" key="8">
    <source>
        <dbReference type="SAM" id="Phobius"/>
    </source>
</evidence>
<keyword evidence="4 8" id="KW-1133">Transmembrane helix</keyword>
<dbReference type="InParanoid" id="A0A2R6RR15"/>
<keyword evidence="2 8" id="KW-0812">Transmembrane</keyword>
<evidence type="ECO:0000313" key="10">
    <source>
        <dbReference type="EMBL" id="PSS32455.1"/>
    </source>
</evidence>
<evidence type="ECO:0000256" key="4">
    <source>
        <dbReference type="ARBA" id="ARBA00022989"/>
    </source>
</evidence>
<feature type="repeat" description="ANK" evidence="7">
    <location>
        <begin position="152"/>
        <end position="184"/>
    </location>
</feature>
<dbReference type="OMA" id="ATEFHEM"/>